<evidence type="ECO:0000313" key="2">
    <source>
        <dbReference type="Proteomes" id="UP000824782"/>
    </source>
</evidence>
<proteinExistence type="predicted"/>
<organism evidence="1 2">
    <name type="scientific">Engystomops pustulosus</name>
    <name type="common">Tungara frog</name>
    <name type="synonym">Physalaemus pustulosus</name>
    <dbReference type="NCBI Taxonomy" id="76066"/>
    <lineage>
        <taxon>Eukaryota</taxon>
        <taxon>Metazoa</taxon>
        <taxon>Chordata</taxon>
        <taxon>Craniata</taxon>
        <taxon>Vertebrata</taxon>
        <taxon>Euteleostomi</taxon>
        <taxon>Amphibia</taxon>
        <taxon>Batrachia</taxon>
        <taxon>Anura</taxon>
        <taxon>Neobatrachia</taxon>
        <taxon>Hyloidea</taxon>
        <taxon>Leptodactylidae</taxon>
        <taxon>Leiuperinae</taxon>
        <taxon>Engystomops</taxon>
    </lineage>
</organism>
<sequence length="91" mass="9960">MFAWWAGKVGVVFYAKNCPNLSPVGGDVGRGVNPRSVSKCSRFLNLVQTMFIIVTLCFAPTQEPPIVSLTGSTEHSSVRSGWWKAINLFTP</sequence>
<dbReference type="AlphaFoldDB" id="A0AAV6YPG4"/>
<dbReference type="Proteomes" id="UP000824782">
    <property type="component" value="Unassembled WGS sequence"/>
</dbReference>
<name>A0AAV6YPG4_ENGPU</name>
<comment type="caution">
    <text evidence="1">The sequence shown here is derived from an EMBL/GenBank/DDBJ whole genome shotgun (WGS) entry which is preliminary data.</text>
</comment>
<dbReference type="EMBL" id="WNYA01059969">
    <property type="protein sequence ID" value="KAG8535678.1"/>
    <property type="molecule type" value="Genomic_DNA"/>
</dbReference>
<reference evidence="1" key="1">
    <citation type="thesis" date="2020" institute="ProQuest LLC" country="789 East Eisenhower Parkway, Ann Arbor, MI, USA">
        <title>Comparative Genomics and Chromosome Evolution.</title>
        <authorList>
            <person name="Mudd A.B."/>
        </authorList>
    </citation>
    <scope>NUCLEOTIDE SEQUENCE</scope>
    <source>
        <strain evidence="1">237g6f4</strain>
        <tissue evidence="1">Blood</tissue>
    </source>
</reference>
<gene>
    <name evidence="1" type="ORF">GDO81_027994</name>
</gene>
<evidence type="ECO:0000313" key="1">
    <source>
        <dbReference type="EMBL" id="KAG8535678.1"/>
    </source>
</evidence>
<keyword evidence="2" id="KW-1185">Reference proteome</keyword>
<protein>
    <submittedName>
        <fullName evidence="1">Uncharacterized protein</fullName>
    </submittedName>
</protein>
<accession>A0AAV6YPG4</accession>